<protein>
    <submittedName>
        <fullName evidence="1">Uncharacterized protein</fullName>
    </submittedName>
</protein>
<sequence length="203" mass="23564">MTKINYANGKSYGRELTYGSYSRYSHENAVRHHHNPYRRSYYRRPYPMKSHAKRTPRKFVVLDQIDHRLNNAVDYFNEKHPRTTSNPLDYPYDLKSFARMYMTNSVHAPEDEKASQNRIDHGHKHVKESVHSWDKLAFDDVDAIADSRGYLQDVTTSKPPSHSFVDQYLPTMAGPGIYIFVLSSDIRTGQQPPKHGHLSVGLE</sequence>
<proteinExistence type="predicted"/>
<gene>
    <name evidence="1" type="ORF">PYX00_009637</name>
</gene>
<accession>A0AAW2HBN5</accession>
<organism evidence="1">
    <name type="scientific">Menopon gallinae</name>
    <name type="common">poultry shaft louse</name>
    <dbReference type="NCBI Taxonomy" id="328185"/>
    <lineage>
        <taxon>Eukaryota</taxon>
        <taxon>Metazoa</taxon>
        <taxon>Ecdysozoa</taxon>
        <taxon>Arthropoda</taxon>
        <taxon>Hexapoda</taxon>
        <taxon>Insecta</taxon>
        <taxon>Pterygota</taxon>
        <taxon>Neoptera</taxon>
        <taxon>Paraneoptera</taxon>
        <taxon>Psocodea</taxon>
        <taxon>Troctomorpha</taxon>
        <taxon>Phthiraptera</taxon>
        <taxon>Amblycera</taxon>
        <taxon>Menoponidae</taxon>
        <taxon>Menopon</taxon>
    </lineage>
</organism>
<dbReference type="AlphaFoldDB" id="A0AAW2HBN5"/>
<comment type="caution">
    <text evidence="1">The sequence shown here is derived from an EMBL/GenBank/DDBJ whole genome shotgun (WGS) entry which is preliminary data.</text>
</comment>
<name>A0AAW2HBN5_9NEOP</name>
<evidence type="ECO:0000313" key="1">
    <source>
        <dbReference type="EMBL" id="KAL0267344.1"/>
    </source>
</evidence>
<reference evidence="1" key="1">
    <citation type="journal article" date="2024" name="Gigascience">
        <title>Chromosome-level genome of the poultry shaft louse Menopon gallinae provides insight into the host-switching and adaptive evolution of parasitic lice.</title>
        <authorList>
            <person name="Xu Y."/>
            <person name="Ma L."/>
            <person name="Liu S."/>
            <person name="Liang Y."/>
            <person name="Liu Q."/>
            <person name="He Z."/>
            <person name="Tian L."/>
            <person name="Duan Y."/>
            <person name="Cai W."/>
            <person name="Li H."/>
            <person name="Song F."/>
        </authorList>
    </citation>
    <scope>NUCLEOTIDE SEQUENCE</scope>
    <source>
        <strain evidence="1">Cailab_2023a</strain>
    </source>
</reference>
<dbReference type="EMBL" id="JARGDH010000005">
    <property type="protein sequence ID" value="KAL0267344.1"/>
    <property type="molecule type" value="Genomic_DNA"/>
</dbReference>